<feature type="domain" description="Glycosyl hydrolase family 13 catalytic" evidence="8">
    <location>
        <begin position="196"/>
        <end position="551"/>
    </location>
</feature>
<feature type="active site" description="Proton donor" evidence="6">
    <location>
        <position position="413"/>
    </location>
</feature>
<evidence type="ECO:0000259" key="8">
    <source>
        <dbReference type="SMART" id="SM00642"/>
    </source>
</evidence>
<dbReference type="EC" id="2.4.99.16" evidence="6"/>
<evidence type="ECO:0000256" key="2">
    <source>
        <dbReference type="ARBA" id="ARBA00022676"/>
    </source>
</evidence>
<comment type="subunit">
    <text evidence="1 6">Homodimer.</text>
</comment>
<feature type="binding site" evidence="6">
    <location>
        <position position="349"/>
    </location>
    <ligand>
        <name>alpha-maltose 1-phosphate</name>
        <dbReference type="ChEBI" id="CHEBI:63576"/>
    </ligand>
</feature>
<protein>
    <recommendedName>
        <fullName evidence="6">Alpha-1,4-glucan:maltose-1-phosphate maltosyltransferase</fullName>
        <shortName evidence="6">GMPMT</shortName>
        <ecNumber evidence="6">2.4.99.16</ecNumber>
    </recommendedName>
    <alternativeName>
        <fullName evidence="6">(1-&gt;4)-alpha-D-glucan:maltose-1-phosphate alpha-D-maltosyltransferase</fullName>
    </alternativeName>
</protein>
<reference evidence="9 10" key="1">
    <citation type="submission" date="2019-02" db="EMBL/GenBank/DDBJ databases">
        <title>Jishengella sp. nov., isolated from a root of Zingiber montanum.</title>
        <authorList>
            <person name="Kuncharoen N."/>
            <person name="Kudo T."/>
            <person name="Masahiro Y."/>
            <person name="Ohkuma M."/>
            <person name="Tanasupawat S."/>
        </authorList>
    </citation>
    <scope>NUCLEOTIDE SEQUENCE [LARGE SCALE GENOMIC DNA]</scope>
    <source>
        <strain evidence="9 10">PLAI 1-1</strain>
    </source>
</reference>
<keyword evidence="2 6" id="KW-0328">Glycosyltransferase</keyword>
<comment type="caution">
    <text evidence="9">The sequence shown here is derived from an EMBL/GenBank/DDBJ whole genome shotgun (WGS) entry which is preliminary data.</text>
</comment>
<evidence type="ECO:0000313" key="10">
    <source>
        <dbReference type="Proteomes" id="UP000292274"/>
    </source>
</evidence>
<dbReference type="GO" id="GO:0004553">
    <property type="term" value="F:hydrolase activity, hydrolyzing O-glycosyl compounds"/>
    <property type="evidence" value="ECO:0007669"/>
    <property type="project" value="InterPro"/>
</dbReference>
<dbReference type="SUPFAM" id="SSF51445">
    <property type="entry name" value="(Trans)glycosidases"/>
    <property type="match status" value="1"/>
</dbReference>
<evidence type="ECO:0000256" key="3">
    <source>
        <dbReference type="ARBA" id="ARBA00022679"/>
    </source>
</evidence>
<evidence type="ECO:0000256" key="4">
    <source>
        <dbReference type="ARBA" id="ARBA00023277"/>
    </source>
</evidence>
<dbReference type="Gene3D" id="2.60.40.1180">
    <property type="entry name" value="Golgi alpha-mannosidase II"/>
    <property type="match status" value="1"/>
</dbReference>
<dbReference type="SMART" id="SM00642">
    <property type="entry name" value="Aamy"/>
    <property type="match status" value="1"/>
</dbReference>
<name>A0A4R0GKI4_9ACTN</name>
<dbReference type="InterPro" id="IPR021828">
    <property type="entry name" value="GlgE_dom_N/S"/>
</dbReference>
<dbReference type="Pfam" id="PF11896">
    <property type="entry name" value="GlgE_dom_N_S"/>
    <property type="match status" value="1"/>
</dbReference>
<evidence type="ECO:0000256" key="5">
    <source>
        <dbReference type="ARBA" id="ARBA00048735"/>
    </source>
</evidence>
<keyword evidence="4 6" id="KW-0119">Carbohydrate metabolism</keyword>
<comment type="catalytic activity">
    <reaction evidence="5 6">
        <text>alpha-maltose 1-phosphate + [(1-&gt;4)-alpha-D-glucosyl](n) = [(1-&gt;4)-alpha-D-glucosyl](n+2) + phosphate</text>
        <dbReference type="Rhea" id="RHEA:42692"/>
        <dbReference type="Rhea" id="RHEA-COMP:9584"/>
        <dbReference type="Rhea" id="RHEA-COMP:10183"/>
        <dbReference type="ChEBI" id="CHEBI:15444"/>
        <dbReference type="ChEBI" id="CHEBI:43474"/>
        <dbReference type="ChEBI" id="CHEBI:63576"/>
        <dbReference type="EC" id="2.4.99.16"/>
    </reaction>
</comment>
<feature type="binding site" evidence="6">
    <location>
        <position position="314"/>
    </location>
    <ligand>
        <name>alpha-maltose 1-phosphate</name>
        <dbReference type="ChEBI" id="CHEBI:63576"/>
    </ligand>
</feature>
<gene>
    <name evidence="6" type="primary">glgE</name>
    <name evidence="9" type="ORF">E0H26_17280</name>
</gene>
<dbReference type="InterPro" id="IPR026585">
    <property type="entry name" value="GlgE"/>
</dbReference>
<feature type="binding site" evidence="6">
    <location>
        <position position="254"/>
    </location>
    <ligand>
        <name>alpha-maltose 1-phosphate</name>
        <dbReference type="ChEBI" id="CHEBI:63576"/>
    </ligand>
</feature>
<dbReference type="InterPro" id="IPR006047">
    <property type="entry name" value="GH13_cat_dom"/>
</dbReference>
<dbReference type="InterPro" id="IPR013783">
    <property type="entry name" value="Ig-like_fold"/>
</dbReference>
<dbReference type="InterPro" id="IPR049171">
    <property type="entry name" value="GLGE_C"/>
</dbReference>
<dbReference type="Pfam" id="PF21702">
    <property type="entry name" value="GLGE_C"/>
    <property type="match status" value="1"/>
</dbReference>
<dbReference type="Proteomes" id="UP000292274">
    <property type="component" value="Unassembled WGS sequence"/>
</dbReference>
<dbReference type="EMBL" id="SJJR01000011">
    <property type="protein sequence ID" value="TCB95918.1"/>
    <property type="molecule type" value="Genomic_DNA"/>
</dbReference>
<dbReference type="Gene3D" id="2.60.40.10">
    <property type="entry name" value="Immunoglobulins"/>
    <property type="match status" value="1"/>
</dbReference>
<dbReference type="InterPro" id="IPR017853">
    <property type="entry name" value="GH"/>
</dbReference>
<comment type="similarity">
    <text evidence="6">Belongs to the glycosyl hydrolase 13 family. GlgE subfamily.</text>
</comment>
<feature type="active site" description="Nucleophile" evidence="6">
    <location>
        <position position="384"/>
    </location>
</feature>
<dbReference type="RefSeq" id="WP_131304743.1">
    <property type="nucleotide sequence ID" value="NZ_SJJR01000011.1"/>
</dbReference>
<evidence type="ECO:0000256" key="7">
    <source>
        <dbReference type="SAM" id="MobiDB-lite"/>
    </source>
</evidence>
<feature type="binding site" evidence="6">
    <location>
        <position position="385"/>
    </location>
    <ligand>
        <name>alpha-maltose 1-phosphate</name>
        <dbReference type="ChEBI" id="CHEBI:63576"/>
    </ligand>
</feature>
<comment type="function">
    <text evidence="6">Maltosyltransferase that uses maltose 1-phosphate (M1P) as the sugar donor to elongate linear or branched alpha-(1-&gt;4)-glucans. Is involved in a branched alpha-glucan biosynthetic pathway from trehalose, together with TreS, Mak and GlgB.</text>
</comment>
<dbReference type="Gene3D" id="3.20.20.80">
    <property type="entry name" value="Glycosidases"/>
    <property type="match status" value="1"/>
</dbReference>
<sequence>MSGRFPIEDVSPVVSCGRYPARAVVGELVPVTALAYREGHDALGCNVVWLGPDGLARPFTRMRPGEPGQDRWHATIVPDAVGEWIFTVEAFSDPYLTWQHAVTKKIAAGQGAAELANDLAEGVRVLRAAADLVPVAERVSLDEAVRTLNDIAQPLPQRVGPALELADLLWEHPVRELVTTGETYRIWVDRERALFSAWYEFFPRSEGAIAATVDAPARSGTFATATERLPGVAAMGFDVLYLPPIHPIGRVNRKGPNNSLVAGPDDVGSPWAIGAAEGGHDAIHPDLGTPADFRDFVAAAAEQGLEVAMDLALQCAPDHPWVTEHPEWFTTRADGSIAYAENPPKKYQDIYPLNFDNDPDGIRAEVLRVVLHWVGEGVKIFRVDNPHTKPVDFWHWLIWEVKRVDPDVLFLAEAFTRPAMMHGLAKVGFTQSYTYFTWRTSAAEMREYCAELVASADYMRPNFWPNTPDILHSSLQHGGPPMFKIRAVLAALLSPSWGMYAGFELFEHVARPGAEEYIDNEKYELRPRDWSEAEAQGRSLAPFIATLNRVRRQNPALRHLRNLVFHDIDNPALLCWSKRDPVTGNTVLVVCSFDSHTVQWGNTTLDLPALGLDWHDRFTVHDELTGASYDWGQRNAVRLDPYLQPAHVFVLRRPDAPAPATATVAAVTPAPIATTVPTTAAGPRSGTASAMKDARWTS</sequence>
<feature type="site" description="Transition state stabilizer" evidence="6">
    <location>
        <position position="469"/>
    </location>
</feature>
<feature type="region of interest" description="Disordered" evidence="7">
    <location>
        <begin position="676"/>
        <end position="698"/>
    </location>
</feature>
<dbReference type="HAMAP" id="MF_02124">
    <property type="entry name" value="GlgE"/>
    <property type="match status" value="1"/>
</dbReference>
<dbReference type="CDD" id="cd11344">
    <property type="entry name" value="AmyAc_GlgE_like"/>
    <property type="match status" value="1"/>
</dbReference>
<dbReference type="PANTHER" id="PTHR47786">
    <property type="entry name" value="ALPHA-1,4-GLUCAN:MALTOSE-1-PHOSPHATE MALTOSYLTRANSFERASE"/>
    <property type="match status" value="1"/>
</dbReference>
<feature type="binding site" evidence="6">
    <location>
        <begin position="522"/>
        <end position="523"/>
    </location>
    <ligand>
        <name>alpha-maltose 1-phosphate</name>
        <dbReference type="ChEBI" id="CHEBI:63576"/>
    </ligand>
</feature>
<dbReference type="OrthoDB" id="9805159at2"/>
<evidence type="ECO:0000256" key="6">
    <source>
        <dbReference type="HAMAP-Rule" id="MF_02124"/>
    </source>
</evidence>
<dbReference type="AlphaFoldDB" id="A0A4R0GKI4"/>
<proteinExistence type="inferred from homology"/>
<evidence type="ECO:0000256" key="1">
    <source>
        <dbReference type="ARBA" id="ARBA00011738"/>
    </source>
</evidence>
<keyword evidence="3 6" id="KW-0808">Transferase</keyword>
<keyword evidence="10" id="KW-1185">Reference proteome</keyword>
<dbReference type="InterPro" id="IPR013780">
    <property type="entry name" value="Glyco_hydro_b"/>
</dbReference>
<dbReference type="GO" id="GO:0016758">
    <property type="term" value="F:hexosyltransferase activity"/>
    <property type="evidence" value="ECO:0007669"/>
    <property type="project" value="UniProtKB-UniRule"/>
</dbReference>
<accession>A0A4R0GKI4</accession>
<organism evidence="9 10">
    <name type="scientific">Micromonospora zingiberis</name>
    <dbReference type="NCBI Taxonomy" id="2053011"/>
    <lineage>
        <taxon>Bacteria</taxon>
        <taxon>Bacillati</taxon>
        <taxon>Actinomycetota</taxon>
        <taxon>Actinomycetes</taxon>
        <taxon>Micromonosporales</taxon>
        <taxon>Micromonosporaceae</taxon>
        <taxon>Micromonospora</taxon>
    </lineage>
</organism>
<evidence type="ECO:0000313" key="9">
    <source>
        <dbReference type="EMBL" id="TCB95918.1"/>
    </source>
</evidence>
<dbReference type="PANTHER" id="PTHR47786:SF2">
    <property type="entry name" value="GLYCOSYL HYDROLASE FAMILY 13 CATALYTIC DOMAIN-CONTAINING PROTEIN"/>
    <property type="match status" value="1"/>
</dbReference>
<dbReference type="Gene3D" id="1.20.58.80">
    <property type="entry name" value="Phosphotransferase system, lactose/cellobiose-type IIA subunit"/>
    <property type="match status" value="1"/>
</dbReference>
<dbReference type="GO" id="GO:0030979">
    <property type="term" value="P:alpha-glucan biosynthetic process"/>
    <property type="evidence" value="ECO:0007669"/>
    <property type="project" value="UniProtKB-UniRule"/>
</dbReference>